<keyword evidence="3" id="KW-0645">Protease</keyword>
<keyword evidence="1" id="KW-0812">Transmembrane</keyword>
<dbReference type="AlphaFoldDB" id="A0A6B1DQL2"/>
<feature type="transmembrane region" description="Helical" evidence="1">
    <location>
        <begin position="249"/>
        <end position="270"/>
    </location>
</feature>
<feature type="transmembrane region" description="Helical" evidence="1">
    <location>
        <begin position="56"/>
        <end position="77"/>
    </location>
</feature>
<feature type="transmembrane region" description="Helical" evidence="1">
    <location>
        <begin position="118"/>
        <end position="141"/>
    </location>
</feature>
<keyword evidence="1" id="KW-1133">Transmembrane helix</keyword>
<keyword evidence="3" id="KW-0482">Metalloprotease</keyword>
<evidence type="ECO:0000256" key="1">
    <source>
        <dbReference type="SAM" id="Phobius"/>
    </source>
</evidence>
<protein>
    <submittedName>
        <fullName evidence="3">CPBP family intramembrane metalloprotease</fullName>
    </submittedName>
</protein>
<comment type="caution">
    <text evidence="3">The sequence shown here is derived from an EMBL/GenBank/DDBJ whole genome shotgun (WGS) entry which is preliminary data.</text>
</comment>
<name>A0A6B1DQL2_9CHLR</name>
<dbReference type="Pfam" id="PF02517">
    <property type="entry name" value="Rce1-like"/>
    <property type="match status" value="1"/>
</dbReference>
<keyword evidence="3" id="KW-0378">Hydrolase</keyword>
<evidence type="ECO:0000313" key="3">
    <source>
        <dbReference type="EMBL" id="MYD89022.1"/>
    </source>
</evidence>
<dbReference type="GO" id="GO:0008237">
    <property type="term" value="F:metallopeptidase activity"/>
    <property type="evidence" value="ECO:0007669"/>
    <property type="project" value="UniProtKB-KW"/>
</dbReference>
<feature type="transmembrane region" description="Helical" evidence="1">
    <location>
        <begin position="344"/>
        <end position="362"/>
    </location>
</feature>
<feature type="domain" description="CAAX prenyl protease 2/Lysostaphin resistance protein A-like" evidence="2">
    <location>
        <begin position="296"/>
        <end position="377"/>
    </location>
</feature>
<evidence type="ECO:0000259" key="2">
    <source>
        <dbReference type="Pfam" id="PF02517"/>
    </source>
</evidence>
<keyword evidence="1" id="KW-0472">Membrane</keyword>
<dbReference type="GO" id="GO:0006508">
    <property type="term" value="P:proteolysis"/>
    <property type="evidence" value="ECO:0007669"/>
    <property type="project" value="UniProtKB-KW"/>
</dbReference>
<feature type="transmembrane region" description="Helical" evidence="1">
    <location>
        <begin position="203"/>
        <end position="228"/>
    </location>
</feature>
<dbReference type="GO" id="GO:0004175">
    <property type="term" value="F:endopeptidase activity"/>
    <property type="evidence" value="ECO:0007669"/>
    <property type="project" value="UniProtKB-ARBA"/>
</dbReference>
<dbReference type="InterPro" id="IPR003675">
    <property type="entry name" value="Rce1/LyrA-like_dom"/>
</dbReference>
<feature type="transmembrane region" description="Helical" evidence="1">
    <location>
        <begin position="162"/>
        <end position="183"/>
    </location>
</feature>
<dbReference type="EMBL" id="VXPY01000013">
    <property type="protein sequence ID" value="MYD89022.1"/>
    <property type="molecule type" value="Genomic_DNA"/>
</dbReference>
<feature type="transmembrane region" description="Helical" evidence="1">
    <location>
        <begin position="84"/>
        <end position="106"/>
    </location>
</feature>
<reference evidence="3" key="1">
    <citation type="submission" date="2019-09" db="EMBL/GenBank/DDBJ databases">
        <title>Characterisation of the sponge microbiome using genome-centric metagenomics.</title>
        <authorList>
            <person name="Engelberts J.P."/>
            <person name="Robbins S.J."/>
            <person name="De Goeij J.M."/>
            <person name="Aranda M."/>
            <person name="Bell S.C."/>
            <person name="Webster N.S."/>
        </authorList>
    </citation>
    <scope>NUCLEOTIDE SEQUENCE</scope>
    <source>
        <strain evidence="3">SB0662_bin_9</strain>
    </source>
</reference>
<sequence>MTEVHTTRLEGAASDWKCWQPGVLPAWAVTFLALGLSTVGLAVLDSQLDAYGNSLGLPWFGGSLILGLGLCGTVLVVARTRLSVRFLLVCVTIVLGALAAMGLILLSGQDSLQSFDPSAPPLLGASIAACAALGLSLVCFLPSVRRILARVLPMQPDDFVHAISIAWTVQVIGWVVLSFVPFNRPLLYAMYEANVESLASSETATLVSLSSTLVWSIPTALLAIGFPLTRNLGGALARLGLGPVRWRGMSIGVGVGIGLAVFITVAEQWIVSLVAQTGLPMTEAELFEELASLPTSLVGAILLGLSAGTSEELLVRGVLQPRLGIVLANLVFAMAHGMQYGADGLIVVFLLGLLFGVIRMRLGLAPAIMAHAVYDIVLVVAHQWAT</sequence>
<gene>
    <name evidence="3" type="ORF">F4Y08_01605</name>
</gene>
<organism evidence="3">
    <name type="scientific">Caldilineaceae bacterium SB0662_bin_9</name>
    <dbReference type="NCBI Taxonomy" id="2605258"/>
    <lineage>
        <taxon>Bacteria</taxon>
        <taxon>Bacillati</taxon>
        <taxon>Chloroflexota</taxon>
        <taxon>Caldilineae</taxon>
        <taxon>Caldilineales</taxon>
        <taxon>Caldilineaceae</taxon>
    </lineage>
</organism>
<feature type="transmembrane region" description="Helical" evidence="1">
    <location>
        <begin position="24"/>
        <end position="44"/>
    </location>
</feature>
<accession>A0A6B1DQL2</accession>
<dbReference type="GO" id="GO:0080120">
    <property type="term" value="P:CAAX-box protein maturation"/>
    <property type="evidence" value="ECO:0007669"/>
    <property type="project" value="UniProtKB-ARBA"/>
</dbReference>
<proteinExistence type="predicted"/>